<comment type="caution">
    <text evidence="4">The sequence shown here is derived from an EMBL/GenBank/DDBJ whole genome shotgun (WGS) entry which is preliminary data.</text>
</comment>
<evidence type="ECO:0000256" key="3">
    <source>
        <dbReference type="SAM" id="Phobius"/>
    </source>
</evidence>
<feature type="region of interest" description="Disordered" evidence="2">
    <location>
        <begin position="177"/>
        <end position="216"/>
    </location>
</feature>
<dbReference type="AlphaFoldDB" id="A0A561WDH5"/>
<dbReference type="RefSeq" id="WP_154939776.1">
    <property type="nucleotide sequence ID" value="NZ_VIXA01000002.1"/>
</dbReference>
<proteinExistence type="predicted"/>
<organism evidence="4 5">
    <name type="scientific">Micromonospora palomenae</name>
    <dbReference type="NCBI Taxonomy" id="1461247"/>
    <lineage>
        <taxon>Bacteria</taxon>
        <taxon>Bacillati</taxon>
        <taxon>Actinomycetota</taxon>
        <taxon>Actinomycetes</taxon>
        <taxon>Micromonosporales</taxon>
        <taxon>Micromonosporaceae</taxon>
        <taxon>Micromonospora</taxon>
    </lineage>
</organism>
<keyword evidence="3" id="KW-0472">Membrane</keyword>
<feature type="compositionally biased region" description="Low complexity" evidence="2">
    <location>
        <begin position="184"/>
        <end position="193"/>
    </location>
</feature>
<keyword evidence="1" id="KW-0732">Signal</keyword>
<dbReference type="EMBL" id="VIXA01000002">
    <property type="protein sequence ID" value="TWG21908.1"/>
    <property type="molecule type" value="Genomic_DNA"/>
</dbReference>
<feature type="compositionally biased region" description="Pro residues" evidence="2">
    <location>
        <begin position="72"/>
        <end position="85"/>
    </location>
</feature>
<feature type="compositionally biased region" description="Pro residues" evidence="2">
    <location>
        <begin position="117"/>
        <end position="132"/>
    </location>
</feature>
<evidence type="ECO:0000256" key="2">
    <source>
        <dbReference type="SAM" id="MobiDB-lite"/>
    </source>
</evidence>
<feature type="compositionally biased region" description="Pro residues" evidence="2">
    <location>
        <begin position="1"/>
        <end position="25"/>
    </location>
</feature>
<keyword evidence="3" id="KW-0812">Transmembrane</keyword>
<feature type="transmembrane region" description="Helical" evidence="3">
    <location>
        <begin position="143"/>
        <end position="167"/>
    </location>
</feature>
<reference evidence="4 5" key="1">
    <citation type="submission" date="2019-06" db="EMBL/GenBank/DDBJ databases">
        <title>Sequencing the genomes of 1000 actinobacteria strains.</title>
        <authorList>
            <person name="Klenk H.-P."/>
        </authorList>
    </citation>
    <scope>NUCLEOTIDE SEQUENCE [LARGE SCALE GENOMIC DNA]</scope>
    <source>
        <strain evidence="4 5">DSM 102131</strain>
    </source>
</reference>
<evidence type="ECO:0000256" key="1">
    <source>
        <dbReference type="ARBA" id="ARBA00022729"/>
    </source>
</evidence>
<feature type="compositionally biased region" description="Pro residues" evidence="2">
    <location>
        <begin position="35"/>
        <end position="58"/>
    </location>
</feature>
<dbReference type="OrthoDB" id="3405575at2"/>
<feature type="region of interest" description="Disordered" evidence="2">
    <location>
        <begin position="1"/>
        <end position="137"/>
    </location>
</feature>
<keyword evidence="5" id="KW-1185">Reference proteome</keyword>
<dbReference type="Proteomes" id="UP000319927">
    <property type="component" value="Unassembled WGS sequence"/>
</dbReference>
<dbReference type="InterPro" id="IPR029050">
    <property type="entry name" value="Immunoprotect_excell_Ig-like"/>
</dbReference>
<sequence>MSQPQPPYGPQDPNQPPVDPFPTAPVPHQQYPADPTAPLPPVSGAPQYPTAPQPPYAPMDPTAAQPPTSGAPYPPVSGAPQPPVSGSPYPQYDPNASMPPVSGAPYPPVSGGGYPPVSGPGYPPAPGQPLGPPVQSGAKKKPWVIIGIIVAVLLLLCCGGGIAALVAGGKKAADKAEELERSLPTPRTTAAPAFPGTKPSASASAADGETFNMEPGDTLVIEDDEGTIEITIRKFSTSTKGCRSYAPAPDKGLYLIADVTATVTKGKASINPFYFQWVAEDGTTVNGLAGALSGCGGDMLDSGSGIRAGSKRSGAVVFDVKDKNGVVEYQHKFEAAGSWKP</sequence>
<dbReference type="Gene3D" id="2.60.40.1240">
    <property type="match status" value="1"/>
</dbReference>
<name>A0A561WDH5_9ACTN</name>
<keyword evidence="3" id="KW-1133">Transmembrane helix</keyword>
<gene>
    <name evidence="4" type="ORF">FHX75_12425</name>
</gene>
<accession>A0A561WDH5</accession>
<evidence type="ECO:0000313" key="5">
    <source>
        <dbReference type="Proteomes" id="UP000319927"/>
    </source>
</evidence>
<evidence type="ECO:0000313" key="4">
    <source>
        <dbReference type="EMBL" id="TWG21908.1"/>
    </source>
</evidence>
<protein>
    <submittedName>
        <fullName evidence="4">Uncharacterized protein DUF4352</fullName>
    </submittedName>
</protein>